<feature type="domain" description="Bacteriophage T5 Orf172 DNA-binding" evidence="1">
    <location>
        <begin position="13"/>
        <end position="93"/>
    </location>
</feature>
<organism evidence="2 3">
    <name type="scientific">Leptospira wolffii</name>
    <dbReference type="NCBI Taxonomy" id="409998"/>
    <lineage>
        <taxon>Bacteria</taxon>
        <taxon>Pseudomonadati</taxon>
        <taxon>Spirochaetota</taxon>
        <taxon>Spirochaetia</taxon>
        <taxon>Leptospirales</taxon>
        <taxon>Leptospiraceae</taxon>
        <taxon>Leptospira</taxon>
    </lineage>
</organism>
<name>A0A2M9Z6Q2_9LEPT</name>
<sequence>MAQAGIVYVFTNPAMPGIVKIGMTTRDQIDDRLRELYTTSVPVPFDCAHASRVEDCEKVEKALHIAFGPSRVNPQREFFKIDPEQAIAILSLFEKENISNQVVTSVNKTLDQVDIEAGKKLNRQRRPHMNFVEMGIPIGSKLQFTDSESKIEVEVISERKIKYNNQELSLTRLTSDLLELDYDVQPARYWLFEGKALSVLYESTYGE</sequence>
<dbReference type="Pfam" id="PF10544">
    <property type="entry name" value="T5orf172"/>
    <property type="match status" value="1"/>
</dbReference>
<dbReference type="RefSeq" id="WP_100760402.1">
    <property type="nucleotide sequence ID" value="NZ_NPDT01000013.1"/>
</dbReference>
<dbReference type="AlphaFoldDB" id="A0A2M9Z6Q2"/>
<protein>
    <recommendedName>
        <fullName evidence="1">Bacteriophage T5 Orf172 DNA-binding domain-containing protein</fullName>
    </recommendedName>
</protein>
<evidence type="ECO:0000259" key="1">
    <source>
        <dbReference type="SMART" id="SM00974"/>
    </source>
</evidence>
<dbReference type="SMART" id="SM00974">
    <property type="entry name" value="T5orf172"/>
    <property type="match status" value="1"/>
</dbReference>
<dbReference type="Proteomes" id="UP000231912">
    <property type="component" value="Unassembled WGS sequence"/>
</dbReference>
<dbReference type="InterPro" id="IPR018306">
    <property type="entry name" value="Phage_T5_Orf172_DNA-bd"/>
</dbReference>
<accession>A0A2M9Z6Q2</accession>
<proteinExistence type="predicted"/>
<evidence type="ECO:0000313" key="3">
    <source>
        <dbReference type="Proteomes" id="UP000231912"/>
    </source>
</evidence>
<dbReference type="EMBL" id="NPDT01000013">
    <property type="protein sequence ID" value="PJZ64109.1"/>
    <property type="molecule type" value="Genomic_DNA"/>
</dbReference>
<evidence type="ECO:0000313" key="2">
    <source>
        <dbReference type="EMBL" id="PJZ64109.1"/>
    </source>
</evidence>
<gene>
    <name evidence="2" type="ORF">CH371_19795</name>
</gene>
<comment type="caution">
    <text evidence="2">The sequence shown here is derived from an EMBL/GenBank/DDBJ whole genome shotgun (WGS) entry which is preliminary data.</text>
</comment>
<reference evidence="2 3" key="1">
    <citation type="submission" date="2017-07" db="EMBL/GenBank/DDBJ databases">
        <title>Leptospira spp. isolated from tropical soils.</title>
        <authorList>
            <person name="Thibeaux R."/>
            <person name="Iraola G."/>
            <person name="Ferres I."/>
            <person name="Bierque E."/>
            <person name="Girault D."/>
            <person name="Soupe-Gilbert M.-E."/>
            <person name="Picardeau M."/>
            <person name="Goarant C."/>
        </authorList>
    </citation>
    <scope>NUCLEOTIDE SEQUENCE [LARGE SCALE GENOMIC DNA]</scope>
    <source>
        <strain evidence="2 3">FH2-C-A2</strain>
    </source>
</reference>